<feature type="compositionally biased region" description="Polar residues" evidence="11">
    <location>
        <begin position="1836"/>
        <end position="1850"/>
    </location>
</feature>
<dbReference type="InterPro" id="IPR000953">
    <property type="entry name" value="Chromo/chromo_shadow_dom"/>
</dbReference>
<evidence type="ECO:0000256" key="1">
    <source>
        <dbReference type="ARBA" id="ARBA00004123"/>
    </source>
</evidence>
<dbReference type="InterPro" id="IPR000330">
    <property type="entry name" value="SNF2_N"/>
</dbReference>
<feature type="compositionally biased region" description="Polar residues" evidence="11">
    <location>
        <begin position="309"/>
        <end position="322"/>
    </location>
</feature>
<evidence type="ECO:0000259" key="12">
    <source>
        <dbReference type="PROSITE" id="PS51192"/>
    </source>
</evidence>
<feature type="region of interest" description="Disordered" evidence="11">
    <location>
        <begin position="1571"/>
        <end position="1935"/>
    </location>
</feature>
<dbReference type="Gene3D" id="3.30.40.10">
    <property type="entry name" value="Zinc/RING finger domain, C3HC4 (zinc finger)"/>
    <property type="match status" value="1"/>
</dbReference>
<dbReference type="GO" id="GO:0000785">
    <property type="term" value="C:chromatin"/>
    <property type="evidence" value="ECO:0007669"/>
    <property type="project" value="TreeGrafter"/>
</dbReference>
<dbReference type="GO" id="GO:0005634">
    <property type="term" value="C:nucleus"/>
    <property type="evidence" value="ECO:0007669"/>
    <property type="project" value="UniProtKB-SubCell"/>
</dbReference>
<dbReference type="SUPFAM" id="SSF52540">
    <property type="entry name" value="P-loop containing nucleoside triphosphate hydrolases"/>
    <property type="match status" value="2"/>
</dbReference>
<feature type="region of interest" description="Disordered" evidence="11">
    <location>
        <begin position="592"/>
        <end position="621"/>
    </location>
</feature>
<evidence type="ECO:0000256" key="4">
    <source>
        <dbReference type="ARBA" id="ARBA00022741"/>
    </source>
</evidence>
<dbReference type="GO" id="GO:0003682">
    <property type="term" value="F:chromatin binding"/>
    <property type="evidence" value="ECO:0007669"/>
    <property type="project" value="TreeGrafter"/>
</dbReference>
<dbReference type="SMART" id="SM00298">
    <property type="entry name" value="CHROMO"/>
    <property type="match status" value="2"/>
</dbReference>
<dbReference type="Proteomes" id="UP000789739">
    <property type="component" value="Unassembled WGS sequence"/>
</dbReference>
<feature type="compositionally biased region" description="Low complexity" evidence="11">
    <location>
        <begin position="371"/>
        <end position="382"/>
    </location>
</feature>
<dbReference type="InterPro" id="IPR011011">
    <property type="entry name" value="Znf_FYVE_PHD"/>
</dbReference>
<feature type="compositionally biased region" description="Basic and acidic residues" evidence="11">
    <location>
        <begin position="24"/>
        <end position="37"/>
    </location>
</feature>
<feature type="compositionally biased region" description="Low complexity" evidence="11">
    <location>
        <begin position="1860"/>
        <end position="1870"/>
    </location>
</feature>
<feature type="compositionally biased region" description="Acidic residues" evidence="11">
    <location>
        <begin position="147"/>
        <end position="157"/>
    </location>
</feature>
<feature type="compositionally biased region" description="Basic and acidic residues" evidence="11">
    <location>
        <begin position="223"/>
        <end position="233"/>
    </location>
</feature>
<dbReference type="PANTHER" id="PTHR45623">
    <property type="entry name" value="CHROMODOMAIN-HELICASE-DNA-BINDING PROTEIN 3-RELATED-RELATED"/>
    <property type="match status" value="1"/>
</dbReference>
<evidence type="ECO:0000256" key="9">
    <source>
        <dbReference type="ARBA" id="ARBA00023242"/>
    </source>
</evidence>
<evidence type="ECO:0000256" key="5">
    <source>
        <dbReference type="ARBA" id="ARBA00022771"/>
    </source>
</evidence>
<dbReference type="Gene3D" id="3.40.50.300">
    <property type="entry name" value="P-loop containing nucleotide triphosphate hydrolases"/>
    <property type="match status" value="1"/>
</dbReference>
<dbReference type="OrthoDB" id="5857104at2759"/>
<feature type="compositionally biased region" description="Polar residues" evidence="11">
    <location>
        <begin position="1787"/>
        <end position="1829"/>
    </location>
</feature>
<keyword evidence="3" id="KW-0677">Repeat</keyword>
<evidence type="ECO:0000256" key="8">
    <source>
        <dbReference type="ARBA" id="ARBA00022840"/>
    </source>
</evidence>
<evidence type="ECO:0000256" key="11">
    <source>
        <dbReference type="SAM" id="MobiDB-lite"/>
    </source>
</evidence>
<feature type="compositionally biased region" description="Basic and acidic residues" evidence="11">
    <location>
        <begin position="240"/>
        <end position="251"/>
    </location>
</feature>
<feature type="coiled-coil region" evidence="10">
    <location>
        <begin position="1492"/>
        <end position="1528"/>
    </location>
</feature>
<feature type="compositionally biased region" description="Low complexity" evidence="11">
    <location>
        <begin position="1912"/>
        <end position="1923"/>
    </location>
</feature>
<evidence type="ECO:0000256" key="10">
    <source>
        <dbReference type="SAM" id="Coils"/>
    </source>
</evidence>
<dbReference type="CDD" id="cd18793">
    <property type="entry name" value="SF2_C_SNF"/>
    <property type="match status" value="1"/>
</dbReference>
<dbReference type="Pfam" id="PF23615">
    <property type="entry name" value="Chromo_MIT1"/>
    <property type="match status" value="1"/>
</dbReference>
<keyword evidence="9" id="KW-0539">Nucleus</keyword>
<evidence type="ECO:0000256" key="6">
    <source>
        <dbReference type="ARBA" id="ARBA00022801"/>
    </source>
</evidence>
<feature type="compositionally biased region" description="Basic residues" evidence="11">
    <location>
        <begin position="1"/>
        <end position="10"/>
    </location>
</feature>
<dbReference type="InterPro" id="IPR001965">
    <property type="entry name" value="Znf_PHD"/>
</dbReference>
<evidence type="ECO:0000259" key="13">
    <source>
        <dbReference type="PROSITE" id="PS51194"/>
    </source>
</evidence>
<feature type="compositionally biased region" description="Low complexity" evidence="11">
    <location>
        <begin position="324"/>
        <end position="346"/>
    </location>
</feature>
<feature type="compositionally biased region" description="Polar residues" evidence="11">
    <location>
        <begin position="1738"/>
        <end position="1752"/>
    </location>
</feature>
<dbReference type="SMART" id="SM00487">
    <property type="entry name" value="DEXDc"/>
    <property type="match status" value="1"/>
</dbReference>
<dbReference type="InterPro" id="IPR016197">
    <property type="entry name" value="Chromo-like_dom_sf"/>
</dbReference>
<feature type="compositionally biased region" description="Low complexity" evidence="11">
    <location>
        <begin position="609"/>
        <end position="621"/>
    </location>
</feature>
<protein>
    <submittedName>
        <fullName evidence="14">4159_t:CDS:1</fullName>
    </submittedName>
</protein>
<dbReference type="PROSITE" id="PS51194">
    <property type="entry name" value="HELICASE_CTER"/>
    <property type="match status" value="1"/>
</dbReference>
<dbReference type="GO" id="GO:0008270">
    <property type="term" value="F:zinc ion binding"/>
    <property type="evidence" value="ECO:0007669"/>
    <property type="project" value="UniProtKB-KW"/>
</dbReference>
<dbReference type="InterPro" id="IPR027417">
    <property type="entry name" value="P-loop_NTPase"/>
</dbReference>
<name>A0A9N8WQ70_9GLOM</name>
<feature type="region of interest" description="Disordered" evidence="11">
    <location>
        <begin position="56"/>
        <end position="349"/>
    </location>
</feature>
<dbReference type="GO" id="GO:0042393">
    <property type="term" value="F:histone binding"/>
    <property type="evidence" value="ECO:0007669"/>
    <property type="project" value="TreeGrafter"/>
</dbReference>
<feature type="region of interest" description="Disordered" evidence="11">
    <location>
        <begin position="1433"/>
        <end position="1452"/>
    </location>
</feature>
<feature type="domain" description="Helicase C-terminal" evidence="13">
    <location>
        <begin position="1133"/>
        <end position="1285"/>
    </location>
</feature>
<feature type="compositionally biased region" description="Polar residues" evidence="11">
    <location>
        <begin position="1675"/>
        <end position="1731"/>
    </location>
</feature>
<keyword evidence="6" id="KW-0378">Hydrolase</keyword>
<dbReference type="GO" id="GO:0003677">
    <property type="term" value="F:DNA binding"/>
    <property type="evidence" value="ECO:0007669"/>
    <property type="project" value="TreeGrafter"/>
</dbReference>
<feature type="compositionally biased region" description="Low complexity" evidence="11">
    <location>
        <begin position="1760"/>
        <end position="1777"/>
    </location>
</feature>
<keyword evidence="15" id="KW-1185">Reference proteome</keyword>
<gene>
    <name evidence="14" type="ORF">PBRASI_LOCUS2103</name>
</gene>
<dbReference type="SMART" id="SM00249">
    <property type="entry name" value="PHD"/>
    <property type="match status" value="1"/>
</dbReference>
<evidence type="ECO:0000256" key="2">
    <source>
        <dbReference type="ARBA" id="ARBA00022723"/>
    </source>
</evidence>
<dbReference type="Pfam" id="PF00176">
    <property type="entry name" value="SNF2-rel_dom"/>
    <property type="match status" value="1"/>
</dbReference>
<dbReference type="Gene3D" id="3.40.50.10810">
    <property type="entry name" value="Tandem AAA-ATPase domain"/>
    <property type="match status" value="1"/>
</dbReference>
<keyword evidence="5" id="KW-0863">Zinc-finger</keyword>
<keyword evidence="2" id="KW-0479">Metal-binding</keyword>
<keyword evidence="8" id="KW-0067">ATP-binding</keyword>
<feature type="compositionally biased region" description="Basic and acidic residues" evidence="11">
    <location>
        <begin position="526"/>
        <end position="553"/>
    </location>
</feature>
<feature type="compositionally biased region" description="Polar residues" evidence="11">
    <location>
        <begin position="1634"/>
        <end position="1645"/>
    </location>
</feature>
<organism evidence="14 15">
    <name type="scientific">Paraglomus brasilianum</name>
    <dbReference type="NCBI Taxonomy" id="144538"/>
    <lineage>
        <taxon>Eukaryota</taxon>
        <taxon>Fungi</taxon>
        <taxon>Fungi incertae sedis</taxon>
        <taxon>Mucoromycota</taxon>
        <taxon>Glomeromycotina</taxon>
        <taxon>Glomeromycetes</taxon>
        <taxon>Paraglomerales</taxon>
        <taxon>Paraglomeraceae</taxon>
        <taxon>Paraglomus</taxon>
    </lineage>
</organism>
<feature type="compositionally biased region" description="Basic residues" evidence="11">
    <location>
        <begin position="111"/>
        <end position="121"/>
    </location>
</feature>
<feature type="compositionally biased region" description="Low complexity" evidence="11">
    <location>
        <begin position="1591"/>
        <end position="1607"/>
    </location>
</feature>
<dbReference type="InterPro" id="IPR056616">
    <property type="entry name" value="Chromo_MIT1"/>
</dbReference>
<evidence type="ECO:0000313" key="14">
    <source>
        <dbReference type="EMBL" id="CAG8490963.1"/>
    </source>
</evidence>
<sequence>MPRKAGKKPNMRISSDGEDTATADIRDSTTRHTREELIVVVPPVSQRMRVRRMIRISDEEESDVIMSQIDASEDEEYNSVHSSPSSSSSTPSFRSTIQSLSSDEHKESPTRPKRRAAKRKINYNEEAAYKVLESIVPAPAKLNGMENADDDSEEEAYIEVSSDTQTNTKPSFKRRKSQRDTIRVLSSSLSSDSECHKNTSDASDNATTGLSIIRTRGRTRAKSSSEDELKPMDVDENNNEEEKGKKNDRILRTKRRLRNSKDSEEDGDDNNVADGVSSNGDDDRKKETEDRDKSSDDDFVPTKSRKLTVASNSKTGSASRTNKSSHSVTSADSYSDSASSDSFINSQTAVRFRPLRRTRASYKEEISIPDSSSSSSCSSHSSRNYRTKRQQQLQNRKSGPRRLRQVVSSDPSSDSYDEEIIKSHRSWCEHCGKSGKRQEKNRKKNEDEDKLLVLCDLCSCSYHWGCIPQLRKSKKIHKTFRCTKCMRHKSTVKCMICSLDINGTSIKRQADKGETENDTNGNQKMKLRETKEVKMKNEDDDEGKRIKGKKRQTDRDELIKTYRRKWKCKDCLKWDHEVDRILTYKWMRTDDSDAEVKSGKDEAIKSNEENPNTTEPANSTNAMNDNMEALEESDSPTDSTSTDQTNNSSYRLFLIKFEGLSYRHVTWVPERWINNVNSFMVRGFLKRYPDDPPRMEEALPEEWTKVDRVLDVEFKNGKTLYSVTFTKMDVDFQSVKEVKKAFIKWQGLHYDEACWEESIDTKKDLDFRNAYKARLENMKIKFPIIPPTIRKNRSRARQQFIEFKQQPPYIPYTLMDYQLEGVNWLLYQYQNQSSCLLADDMGLGKTIQVISFLSILHREHCIFPSLIVVPKSTAINWVREFKKWSPMLHVVEYHGEATSRQMIEKYELFPRGDKSLACHVVVTTYETMMGFPGVFARVPLWQVLVVDEAHRLKGGSTSLLFATLKKKIKLKHRVLLTGTPLQNNIEELFNLMNFLGLEDFEDPKEMAETYGDLNKEQLEQLHVKLKPYFLRRNREQVLGFLPPKAEIIVPVQMTSLQKKLCKEILAKNVTLLQGILKKTQLGAGRRMSLHNILVELRKVLCHPYLIHGIEDTDIEDEDTIHKNLIEASGKLMLLQKMLPKLKEHGHKVLIFSQYKMMLDVAEDFLIKEGWEYVRLDGDTSGDERQEMIDDFQAPGSDKFVFLLTTRAGGVGLNLTAADTVFIYDPDYNPHMDMQALSRVYRIGQEKKVLVFRFVTRASAEERIVQIGKRKLVLDHLIVEKMEEENLGANDVESIIRFGAEALFKDEADETPLKYDDKDIDKLLDRSHLVKKISDQEESKNLNGLAFARIWDTDKKDYTEYVDDEQEGQSEDIWEKLLEERLAHATVQESTPKGRGKRKRTKVVNYYEQDVDQSPSLGSDADLAAEHLQSIDLTDTDKGSSPAHSGHATPETANLQTYNNQLTQMYRAQVMMNQQQQINQEENTQLQIQQLAQAQLARARATVEAQVARAQAQAQIQAAQTTAAQVQAARLQAAQIQYYYPNNQQTAAWIEYHRQYTQHLVEIYEERHRRAVMQSQQNALQQSPRRTRHEQPSSVSSASPSALQSSPSRGGQEQSSLSSTTSPQNAPQPYPAGNEQEQSSQISLVPSPSEREQEQTLPTSPIPSQSASVSEKRQEQPLSTSPIPSQSASLSNKRQEQPLSTSPIPSQSASLSNKRQEQTLPTSLIPSQSASLSEKRQEQTLPTSPIPSQSASLSEKRQEQPLLTSPIPSQSLLSPSSSGNKQEKASPISLSPSQTTLQSETQNTPQPFTPENRQEQILTTSPIPSQSASLSEKRQEQTLPTSPIPSQSASLSEKRQEQTVPTSPIPSQSSPSPSPSGNKQEKASPISLSPSQTTLQSSPAETQNTFTPENRQEQPSPTSPSPQQITELSLLPDSPPHHEVHVLIQQTPPPQVTLITPPPLRHTRRSAKQRQIDELLAFIEAIQQSDEPTKRRKRAMEAIYSKLQELGYDVDDYFRVRLENHDIDSAIIPSQVLIKNRRTTRRNGMGNTNSTAKAVR</sequence>
<feature type="region of interest" description="Disordered" evidence="11">
    <location>
        <begin position="1"/>
        <end position="38"/>
    </location>
</feature>
<evidence type="ECO:0000313" key="15">
    <source>
        <dbReference type="Proteomes" id="UP000789739"/>
    </source>
</evidence>
<feature type="compositionally biased region" description="Polar residues" evidence="11">
    <location>
        <begin position="1608"/>
        <end position="1626"/>
    </location>
</feature>
<evidence type="ECO:0000256" key="3">
    <source>
        <dbReference type="ARBA" id="ARBA00022737"/>
    </source>
</evidence>
<dbReference type="InterPro" id="IPR013083">
    <property type="entry name" value="Znf_RING/FYVE/PHD"/>
</dbReference>
<feature type="compositionally biased region" description="Low complexity" evidence="11">
    <location>
        <begin position="79"/>
        <end position="99"/>
    </location>
</feature>
<dbReference type="InterPro" id="IPR014001">
    <property type="entry name" value="Helicase_ATP-bd"/>
</dbReference>
<dbReference type="GO" id="GO:0016887">
    <property type="term" value="F:ATP hydrolysis activity"/>
    <property type="evidence" value="ECO:0007669"/>
    <property type="project" value="TreeGrafter"/>
</dbReference>
<feature type="compositionally biased region" description="Polar residues" evidence="11">
    <location>
        <begin position="161"/>
        <end position="170"/>
    </location>
</feature>
<dbReference type="SUPFAM" id="SSF57903">
    <property type="entry name" value="FYVE/PHD zinc finger"/>
    <property type="match status" value="1"/>
</dbReference>
<keyword evidence="7" id="KW-0862">Zinc</keyword>
<accession>A0A9N8WQ70</accession>
<feature type="compositionally biased region" description="Low complexity" evidence="11">
    <location>
        <begin position="1886"/>
        <end position="1898"/>
    </location>
</feature>
<dbReference type="SUPFAM" id="SSF54160">
    <property type="entry name" value="Chromo domain-like"/>
    <property type="match status" value="2"/>
</dbReference>
<keyword evidence="10" id="KW-0175">Coiled coil</keyword>
<dbReference type="InterPro" id="IPR001650">
    <property type="entry name" value="Helicase_C-like"/>
</dbReference>
<feature type="region of interest" description="Disordered" evidence="11">
    <location>
        <begin position="508"/>
        <end position="553"/>
    </location>
</feature>
<dbReference type="GO" id="GO:0140658">
    <property type="term" value="F:ATP-dependent chromatin remodeler activity"/>
    <property type="evidence" value="ECO:0007669"/>
    <property type="project" value="TreeGrafter"/>
</dbReference>
<feature type="compositionally biased region" description="Polar residues" evidence="11">
    <location>
        <begin position="1899"/>
        <end position="1908"/>
    </location>
</feature>
<feature type="region of interest" description="Disordered" evidence="11">
    <location>
        <begin position="363"/>
        <end position="418"/>
    </location>
</feature>
<dbReference type="Pfam" id="PF00271">
    <property type="entry name" value="Helicase_C"/>
    <property type="match status" value="1"/>
</dbReference>
<evidence type="ECO:0000256" key="7">
    <source>
        <dbReference type="ARBA" id="ARBA00022833"/>
    </source>
</evidence>
<feature type="compositionally biased region" description="Basic and acidic residues" evidence="11">
    <location>
        <begin position="592"/>
        <end position="608"/>
    </location>
</feature>
<dbReference type="InterPro" id="IPR049730">
    <property type="entry name" value="SNF2/RAD54-like_C"/>
</dbReference>
<feature type="compositionally biased region" description="Basic and acidic residues" evidence="11">
    <location>
        <begin position="281"/>
        <end position="296"/>
    </location>
</feature>
<feature type="compositionally biased region" description="Polar residues" evidence="11">
    <location>
        <begin position="1654"/>
        <end position="1668"/>
    </location>
</feature>
<dbReference type="PROSITE" id="PS51192">
    <property type="entry name" value="HELICASE_ATP_BIND_1"/>
    <property type="match status" value="1"/>
</dbReference>
<dbReference type="Gene3D" id="2.40.50.40">
    <property type="match status" value="2"/>
</dbReference>
<comment type="caution">
    <text evidence="14">The sequence shown here is derived from an EMBL/GenBank/DDBJ whole genome shotgun (WGS) entry which is preliminary data.</text>
</comment>
<dbReference type="EMBL" id="CAJVPI010000156">
    <property type="protein sequence ID" value="CAG8490963.1"/>
    <property type="molecule type" value="Genomic_DNA"/>
</dbReference>
<dbReference type="GO" id="GO:0005524">
    <property type="term" value="F:ATP binding"/>
    <property type="evidence" value="ECO:0007669"/>
    <property type="project" value="UniProtKB-KW"/>
</dbReference>
<feature type="compositionally biased region" description="Polar residues" evidence="11">
    <location>
        <begin position="1572"/>
        <end position="1583"/>
    </location>
</feature>
<comment type="subcellular location">
    <subcellularLocation>
        <location evidence="1">Nucleus</location>
    </subcellularLocation>
</comment>
<dbReference type="PANTHER" id="PTHR45623:SF17">
    <property type="entry name" value="CHROMODOMAIN-HELICASE-DNA-BINDING PROTEIN 3-RELATED"/>
    <property type="match status" value="1"/>
</dbReference>
<reference evidence="14" key="1">
    <citation type="submission" date="2021-06" db="EMBL/GenBank/DDBJ databases">
        <authorList>
            <person name="Kallberg Y."/>
            <person name="Tangrot J."/>
            <person name="Rosling A."/>
        </authorList>
    </citation>
    <scope>NUCLEOTIDE SEQUENCE</scope>
    <source>
        <strain evidence="14">BR232B</strain>
    </source>
</reference>
<feature type="compositionally biased region" description="Polar residues" evidence="11">
    <location>
        <begin position="200"/>
        <end position="210"/>
    </location>
</feature>
<dbReference type="InterPro" id="IPR038718">
    <property type="entry name" value="SNF2-like_sf"/>
</dbReference>
<proteinExistence type="predicted"/>
<keyword evidence="4" id="KW-0547">Nucleotide-binding</keyword>
<feature type="domain" description="Helicase ATP-binding" evidence="12">
    <location>
        <begin position="826"/>
        <end position="998"/>
    </location>
</feature>
<dbReference type="CDD" id="cd15489">
    <property type="entry name" value="PHD_SF"/>
    <property type="match status" value="1"/>
</dbReference>
<dbReference type="SMART" id="SM00490">
    <property type="entry name" value="HELICc"/>
    <property type="match status" value="1"/>
</dbReference>